<keyword evidence="3" id="KW-1185">Reference proteome</keyword>
<protein>
    <submittedName>
        <fullName evidence="2">Uncharacterized protein</fullName>
    </submittedName>
</protein>
<accession>A0ABN2N4B4</accession>
<gene>
    <name evidence="2" type="ORF">GCM10009751_05470</name>
</gene>
<dbReference type="RefSeq" id="WP_344099259.1">
    <property type="nucleotide sequence ID" value="NZ_BAAANL010000001.1"/>
</dbReference>
<reference evidence="2 3" key="1">
    <citation type="journal article" date="2019" name="Int. J. Syst. Evol. Microbiol.">
        <title>The Global Catalogue of Microorganisms (GCM) 10K type strain sequencing project: providing services to taxonomists for standard genome sequencing and annotation.</title>
        <authorList>
            <consortium name="The Broad Institute Genomics Platform"/>
            <consortium name="The Broad Institute Genome Sequencing Center for Infectious Disease"/>
            <person name="Wu L."/>
            <person name="Ma J."/>
        </authorList>
    </citation>
    <scope>NUCLEOTIDE SEQUENCE [LARGE SCALE GENOMIC DNA]</scope>
    <source>
        <strain evidence="2 3">JCM 14326</strain>
    </source>
</reference>
<name>A0ABN2N4B4_9MICO</name>
<dbReference type="EMBL" id="BAAANL010000001">
    <property type="protein sequence ID" value="GAA1851823.1"/>
    <property type="molecule type" value="Genomic_DNA"/>
</dbReference>
<evidence type="ECO:0000256" key="1">
    <source>
        <dbReference type="SAM" id="MobiDB-lite"/>
    </source>
</evidence>
<organism evidence="2 3">
    <name type="scientific">Myceligenerans crystallogenes</name>
    <dbReference type="NCBI Taxonomy" id="316335"/>
    <lineage>
        <taxon>Bacteria</taxon>
        <taxon>Bacillati</taxon>
        <taxon>Actinomycetota</taxon>
        <taxon>Actinomycetes</taxon>
        <taxon>Micrococcales</taxon>
        <taxon>Promicromonosporaceae</taxon>
        <taxon>Myceligenerans</taxon>
    </lineage>
</organism>
<feature type="region of interest" description="Disordered" evidence="1">
    <location>
        <begin position="37"/>
        <end position="63"/>
    </location>
</feature>
<comment type="caution">
    <text evidence="2">The sequence shown here is derived from an EMBL/GenBank/DDBJ whole genome shotgun (WGS) entry which is preliminary data.</text>
</comment>
<evidence type="ECO:0000313" key="3">
    <source>
        <dbReference type="Proteomes" id="UP001501094"/>
    </source>
</evidence>
<dbReference type="Proteomes" id="UP001501094">
    <property type="component" value="Unassembled WGS sequence"/>
</dbReference>
<proteinExistence type="predicted"/>
<evidence type="ECO:0000313" key="2">
    <source>
        <dbReference type="EMBL" id="GAA1851823.1"/>
    </source>
</evidence>
<sequence length="63" mass="6695">MEIMKQIQTWTDSLCGTAVPSYANRPVSARAEISAHTPRLRGNGVGFPKHNPTPDSAPGAHPA</sequence>